<dbReference type="Proteomes" id="UP000198596">
    <property type="component" value="Unassembled WGS sequence"/>
</dbReference>
<dbReference type="RefSeq" id="WP_244281778.1">
    <property type="nucleotide sequence ID" value="NZ_FONQ01000008.1"/>
</dbReference>
<reference evidence="3" key="1">
    <citation type="submission" date="2016-10" db="EMBL/GenBank/DDBJ databases">
        <authorList>
            <person name="Varghese N."/>
            <person name="Submissions S."/>
        </authorList>
    </citation>
    <scope>NUCLEOTIDE SEQUENCE [LARGE SCALE GENOMIC DNA]</scope>
    <source>
        <strain evidence="3">CGMCC 1.9227</strain>
    </source>
</reference>
<evidence type="ECO:0000313" key="2">
    <source>
        <dbReference type="EMBL" id="SFF07969.1"/>
    </source>
</evidence>
<evidence type="ECO:0000313" key="3">
    <source>
        <dbReference type="Proteomes" id="UP000198596"/>
    </source>
</evidence>
<dbReference type="AlphaFoldDB" id="A0A1I2FSX8"/>
<feature type="signal peptide" evidence="1">
    <location>
        <begin position="1"/>
        <end position="23"/>
    </location>
</feature>
<keyword evidence="3" id="KW-1185">Reference proteome</keyword>
<sequence>MKKIKQLLFIAVLVLCFAPNAFAQYQAPGNFGFTSVLDGAPPAPGAYYMGYLSHYSGSINDTNGKTVRPNGTDPIKVNTALAIINRQ</sequence>
<keyword evidence="1" id="KW-0732">Signal</keyword>
<proteinExistence type="predicted"/>
<organism evidence="2 3">
    <name type="scientific">Flavobacterium xueshanense</name>
    <dbReference type="NCBI Taxonomy" id="935223"/>
    <lineage>
        <taxon>Bacteria</taxon>
        <taxon>Pseudomonadati</taxon>
        <taxon>Bacteroidota</taxon>
        <taxon>Flavobacteriia</taxon>
        <taxon>Flavobacteriales</taxon>
        <taxon>Flavobacteriaceae</taxon>
        <taxon>Flavobacterium</taxon>
    </lineage>
</organism>
<name>A0A1I2FSX8_9FLAO</name>
<protein>
    <submittedName>
        <fullName evidence="2">Uncharacterized protein</fullName>
    </submittedName>
</protein>
<accession>A0A1I2FSX8</accession>
<feature type="chain" id="PRO_5011441234" evidence="1">
    <location>
        <begin position="24"/>
        <end position="87"/>
    </location>
</feature>
<gene>
    <name evidence="2" type="ORF">SAMN04488131_10892</name>
</gene>
<dbReference type="EMBL" id="FONQ01000008">
    <property type="protein sequence ID" value="SFF07969.1"/>
    <property type="molecule type" value="Genomic_DNA"/>
</dbReference>
<evidence type="ECO:0000256" key="1">
    <source>
        <dbReference type="SAM" id="SignalP"/>
    </source>
</evidence>